<organism evidence="1 2">
    <name type="scientific">Paragemmobacter straminiformis</name>
    <dbReference type="NCBI Taxonomy" id="2045119"/>
    <lineage>
        <taxon>Bacteria</taxon>
        <taxon>Pseudomonadati</taxon>
        <taxon>Pseudomonadota</taxon>
        <taxon>Alphaproteobacteria</taxon>
        <taxon>Rhodobacterales</taxon>
        <taxon>Paracoccaceae</taxon>
        <taxon>Paragemmobacter</taxon>
    </lineage>
</organism>
<dbReference type="Gene3D" id="3.30.70.1520">
    <property type="entry name" value="Heterotetrameric sarcosine oxidase"/>
    <property type="match status" value="1"/>
</dbReference>
<dbReference type="InterPro" id="IPR027266">
    <property type="entry name" value="TrmE/GcvT-like"/>
</dbReference>
<dbReference type="RefSeq" id="WP_185797256.1">
    <property type="nucleotide sequence ID" value="NZ_JACLQD010000002.1"/>
</dbReference>
<dbReference type="Proteomes" id="UP000555411">
    <property type="component" value="Unassembled WGS sequence"/>
</dbReference>
<proteinExistence type="predicted"/>
<evidence type="ECO:0000313" key="2">
    <source>
        <dbReference type="Proteomes" id="UP000555411"/>
    </source>
</evidence>
<dbReference type="EMBL" id="JACLQD010000002">
    <property type="protein sequence ID" value="MBC2835674.1"/>
    <property type="molecule type" value="Genomic_DNA"/>
</dbReference>
<accession>A0A842I9B4</accession>
<name>A0A842I9B4_9RHOB</name>
<dbReference type="Gene3D" id="3.30.1360.120">
    <property type="entry name" value="Probable tRNA modification gtpase trme, domain 1"/>
    <property type="match status" value="1"/>
</dbReference>
<dbReference type="SUPFAM" id="SSF103025">
    <property type="entry name" value="Folate-binding domain"/>
    <property type="match status" value="1"/>
</dbReference>
<gene>
    <name evidence="1" type="ORF">H7F16_09180</name>
</gene>
<comment type="caution">
    <text evidence="1">The sequence shown here is derived from an EMBL/GenBank/DDBJ whole genome shotgun (WGS) entry which is preliminary data.</text>
</comment>
<sequence length="186" mass="19820">MADLSLKPITPLGNDLPVRISIGPVTISEVVDTALASLAQRMGQDITAAAKGAGIPLPPAGRWEQGATCAAFWLSPEMWMIEAPFASHEDIVAHLKPVFGEAASITEQTDAWARFDVTGASLPRLFELLCNYDIARHGAGSASRTMMEHLGCYVVIRAADHISVLGPRSSAQSLFHALETAAHSVF</sequence>
<reference evidence="1 2" key="1">
    <citation type="journal article" date="2017" name="Int. J. Syst. Evol. Microbiol.">
        <title>Gemmobacter straminiformis sp. nov., isolated from an artificial fountain.</title>
        <authorList>
            <person name="Kang J.Y."/>
            <person name="Kim M.J."/>
            <person name="Chun J."/>
            <person name="Son K.P."/>
            <person name="Jahng K.Y."/>
        </authorList>
    </citation>
    <scope>NUCLEOTIDE SEQUENCE [LARGE SCALE GENOMIC DNA]</scope>
    <source>
        <strain evidence="1 2">CAM-8</strain>
    </source>
</reference>
<dbReference type="AlphaFoldDB" id="A0A842I9B4"/>
<evidence type="ECO:0000313" key="1">
    <source>
        <dbReference type="EMBL" id="MBC2835674.1"/>
    </source>
</evidence>
<keyword evidence="2" id="KW-1185">Reference proteome</keyword>
<protein>
    <submittedName>
        <fullName evidence="1">Sarcosine oxidase subunit gamma</fullName>
    </submittedName>
</protein>